<dbReference type="AlphaFoldDB" id="A0AAD7HDU9"/>
<protein>
    <submittedName>
        <fullName evidence="4">Uncharacterized protein</fullName>
    </submittedName>
</protein>
<keyword evidence="2" id="KW-0812">Transmembrane</keyword>
<name>A0AAD7HDU9_9AGAR</name>
<feature type="chain" id="PRO_5042035158" evidence="3">
    <location>
        <begin position="21"/>
        <end position="153"/>
    </location>
</feature>
<sequence length="153" mass="15715">MSVIVIIGVLLANLAPLVLGKGGGKGSSSSSSSKGSGSSKGSSSHSSNLSSSAKSSGGGTTVVVHSGTTPAQCYNSSGEVIKCPPLSAREGLILGAVLGGIGGALILAALIYFIVKNKDKWRQWREKKKLTLPSLSFSKQEYKPLQDQSEEHV</sequence>
<reference evidence="4" key="1">
    <citation type="submission" date="2023-03" db="EMBL/GenBank/DDBJ databases">
        <title>Massive genome expansion in bonnet fungi (Mycena s.s.) driven by repeated elements and novel gene families across ecological guilds.</title>
        <authorList>
            <consortium name="Lawrence Berkeley National Laboratory"/>
            <person name="Harder C.B."/>
            <person name="Miyauchi S."/>
            <person name="Viragh M."/>
            <person name="Kuo A."/>
            <person name="Thoen E."/>
            <person name="Andreopoulos B."/>
            <person name="Lu D."/>
            <person name="Skrede I."/>
            <person name="Drula E."/>
            <person name="Henrissat B."/>
            <person name="Morin E."/>
            <person name="Kohler A."/>
            <person name="Barry K."/>
            <person name="LaButti K."/>
            <person name="Morin E."/>
            <person name="Salamov A."/>
            <person name="Lipzen A."/>
            <person name="Mereny Z."/>
            <person name="Hegedus B."/>
            <person name="Baldrian P."/>
            <person name="Stursova M."/>
            <person name="Weitz H."/>
            <person name="Taylor A."/>
            <person name="Grigoriev I.V."/>
            <person name="Nagy L.G."/>
            <person name="Martin F."/>
            <person name="Kauserud H."/>
        </authorList>
    </citation>
    <scope>NUCLEOTIDE SEQUENCE</scope>
    <source>
        <strain evidence="4">CBHHK188m</strain>
    </source>
</reference>
<gene>
    <name evidence="4" type="ORF">DFH07DRAFT_1012325</name>
</gene>
<keyword evidence="2" id="KW-0472">Membrane</keyword>
<comment type="caution">
    <text evidence="4">The sequence shown here is derived from an EMBL/GenBank/DDBJ whole genome shotgun (WGS) entry which is preliminary data.</text>
</comment>
<feature type="signal peptide" evidence="3">
    <location>
        <begin position="1"/>
        <end position="20"/>
    </location>
</feature>
<accession>A0AAD7HDU9</accession>
<dbReference type="EMBL" id="JARJLG010000311">
    <property type="protein sequence ID" value="KAJ7718030.1"/>
    <property type="molecule type" value="Genomic_DNA"/>
</dbReference>
<feature type="region of interest" description="Disordered" evidence="1">
    <location>
        <begin position="23"/>
        <end position="62"/>
    </location>
</feature>
<feature type="compositionally biased region" description="Low complexity" evidence="1">
    <location>
        <begin position="27"/>
        <end position="55"/>
    </location>
</feature>
<organism evidence="4 5">
    <name type="scientific">Mycena maculata</name>
    <dbReference type="NCBI Taxonomy" id="230809"/>
    <lineage>
        <taxon>Eukaryota</taxon>
        <taxon>Fungi</taxon>
        <taxon>Dikarya</taxon>
        <taxon>Basidiomycota</taxon>
        <taxon>Agaricomycotina</taxon>
        <taxon>Agaricomycetes</taxon>
        <taxon>Agaricomycetidae</taxon>
        <taxon>Agaricales</taxon>
        <taxon>Marasmiineae</taxon>
        <taxon>Mycenaceae</taxon>
        <taxon>Mycena</taxon>
    </lineage>
</organism>
<dbReference type="Proteomes" id="UP001215280">
    <property type="component" value="Unassembled WGS sequence"/>
</dbReference>
<evidence type="ECO:0000256" key="2">
    <source>
        <dbReference type="SAM" id="Phobius"/>
    </source>
</evidence>
<keyword evidence="2" id="KW-1133">Transmembrane helix</keyword>
<evidence type="ECO:0000256" key="1">
    <source>
        <dbReference type="SAM" id="MobiDB-lite"/>
    </source>
</evidence>
<evidence type="ECO:0000256" key="3">
    <source>
        <dbReference type="SAM" id="SignalP"/>
    </source>
</evidence>
<feature type="transmembrane region" description="Helical" evidence="2">
    <location>
        <begin position="92"/>
        <end position="115"/>
    </location>
</feature>
<evidence type="ECO:0000313" key="4">
    <source>
        <dbReference type="EMBL" id="KAJ7718030.1"/>
    </source>
</evidence>
<keyword evidence="3" id="KW-0732">Signal</keyword>
<keyword evidence="5" id="KW-1185">Reference proteome</keyword>
<evidence type="ECO:0000313" key="5">
    <source>
        <dbReference type="Proteomes" id="UP001215280"/>
    </source>
</evidence>
<proteinExistence type="predicted"/>